<dbReference type="Pfam" id="PF02350">
    <property type="entry name" value="Epimerase_2"/>
    <property type="match status" value="1"/>
</dbReference>
<evidence type="ECO:0000256" key="4">
    <source>
        <dbReference type="RuleBase" id="RU003513"/>
    </source>
</evidence>
<dbReference type="EMBL" id="METP01000063">
    <property type="protein sequence ID" value="OGC03062.1"/>
    <property type="molecule type" value="Genomic_DNA"/>
</dbReference>
<dbReference type="InterPro" id="IPR029767">
    <property type="entry name" value="WecB-like"/>
</dbReference>
<feature type="domain" description="UDP-N-acetylglucosamine 2-epimerase" evidence="5">
    <location>
        <begin position="32"/>
        <end position="369"/>
    </location>
</feature>
<dbReference type="Gene3D" id="3.40.50.2000">
    <property type="entry name" value="Glycogen Phosphorylase B"/>
    <property type="match status" value="2"/>
</dbReference>
<comment type="similarity">
    <text evidence="2 4">Belongs to the UDP-N-acetylglucosamine 2-epimerase family.</text>
</comment>
<dbReference type="InterPro" id="IPR003331">
    <property type="entry name" value="UDP_GlcNAc_Epimerase_2_dom"/>
</dbReference>
<dbReference type="NCBIfam" id="TIGR00236">
    <property type="entry name" value="wecB"/>
    <property type="match status" value="1"/>
</dbReference>
<evidence type="ECO:0000256" key="1">
    <source>
        <dbReference type="ARBA" id="ARBA00023235"/>
    </source>
</evidence>
<comment type="caution">
    <text evidence="6">The sequence shown here is derived from an EMBL/GenBank/DDBJ whole genome shotgun (WGS) entry which is preliminary data.</text>
</comment>
<evidence type="ECO:0000313" key="6">
    <source>
        <dbReference type="EMBL" id="OGC03062.1"/>
    </source>
</evidence>
<name>A0A1F4R4H2_UNCSA</name>
<dbReference type="AlphaFoldDB" id="A0A1F4R4H2"/>
<dbReference type="PANTHER" id="PTHR43174">
    <property type="entry name" value="UDP-N-ACETYLGLUCOSAMINE 2-EPIMERASE"/>
    <property type="match status" value="1"/>
</dbReference>
<protein>
    <recommendedName>
        <fullName evidence="3">UDP-N-acetylglucosamine 2-epimerase (non-hydrolyzing)</fullName>
        <ecNumber evidence="3">5.1.3.14</ecNumber>
    </recommendedName>
</protein>
<sequence length="387" mass="43255">MKKIIKKKIMFVFGTRPEAIKMAPIISELEKQADKLRPLIVVTGQHKEMLDQVLKIFKIKPHYDLGIMKKGQSLADITANSLRGIEKIVQQEKPDMVLVQGDTSTAFSAGLMAYYHKIPLGHVEAGLRTFDKWRPFPEEINRTFISSLADLHFAPTTTSVNNLLAEKVTRNSIYLTGNSVIDALLTVAQRRFVLSGAGLKIDLTKKLVLVTAHRRESFGKPIVNICKAIARLAKQHKDIEIVIPVHKNPEVRQPIRKLLGKVGNVHLIEPLDYEPFVHLLKASYIILTDSGGVQEEAPSLGKPVLLLREKTERPEAVAFGTVKLVGMNEDLIYREADLLLVSYSAYAKMSKAVNPYGDGRAAGRIVQAICYYFGLAGKKPREFIVKR</sequence>
<dbReference type="EC" id="5.1.3.14" evidence="3"/>
<proteinExistence type="inferred from homology"/>
<keyword evidence="1 4" id="KW-0413">Isomerase</keyword>
<evidence type="ECO:0000256" key="3">
    <source>
        <dbReference type="ARBA" id="ARBA00038858"/>
    </source>
</evidence>
<accession>A0A1F4R4H2</accession>
<dbReference type="Proteomes" id="UP000176938">
    <property type="component" value="Unassembled WGS sequence"/>
</dbReference>
<dbReference type="PANTHER" id="PTHR43174:SF2">
    <property type="entry name" value="UDP-N-ACETYLGLUCOSAMINE 2-EPIMERASE"/>
    <property type="match status" value="1"/>
</dbReference>
<dbReference type="SUPFAM" id="SSF53756">
    <property type="entry name" value="UDP-Glycosyltransferase/glycogen phosphorylase"/>
    <property type="match status" value="1"/>
</dbReference>
<evidence type="ECO:0000259" key="5">
    <source>
        <dbReference type="Pfam" id="PF02350"/>
    </source>
</evidence>
<evidence type="ECO:0000313" key="7">
    <source>
        <dbReference type="Proteomes" id="UP000176938"/>
    </source>
</evidence>
<gene>
    <name evidence="6" type="ORF">A3H38_05155</name>
</gene>
<evidence type="ECO:0000256" key="2">
    <source>
        <dbReference type="ARBA" id="ARBA00038209"/>
    </source>
</evidence>
<dbReference type="GO" id="GO:0008761">
    <property type="term" value="F:UDP-N-acetylglucosamine 2-epimerase activity"/>
    <property type="evidence" value="ECO:0007669"/>
    <property type="project" value="UniProtKB-EC"/>
</dbReference>
<reference evidence="6 7" key="1">
    <citation type="journal article" date="2016" name="Nat. Commun.">
        <title>Thousands of microbial genomes shed light on interconnected biogeochemical processes in an aquifer system.</title>
        <authorList>
            <person name="Anantharaman K."/>
            <person name="Brown C.T."/>
            <person name="Hug L.A."/>
            <person name="Sharon I."/>
            <person name="Castelle C.J."/>
            <person name="Probst A.J."/>
            <person name="Thomas B.C."/>
            <person name="Singh A."/>
            <person name="Wilkins M.J."/>
            <person name="Karaoz U."/>
            <person name="Brodie E.L."/>
            <person name="Williams K.H."/>
            <person name="Hubbard S.S."/>
            <person name="Banfield J.F."/>
        </authorList>
    </citation>
    <scope>NUCLEOTIDE SEQUENCE [LARGE SCALE GENOMIC DNA]</scope>
</reference>
<organism evidence="6 7">
    <name type="scientific">candidate division WOR-1 bacterium RIFCSPLOWO2_02_FULL_46_20</name>
    <dbReference type="NCBI Taxonomy" id="1802567"/>
    <lineage>
        <taxon>Bacteria</taxon>
        <taxon>Bacillati</taxon>
        <taxon>Saganbacteria</taxon>
    </lineage>
</organism>
<dbReference type="CDD" id="cd03786">
    <property type="entry name" value="GTB_UDP-GlcNAc_2-Epimerase"/>
    <property type="match status" value="1"/>
</dbReference>